<keyword evidence="3" id="KW-1185">Reference proteome</keyword>
<keyword evidence="1" id="KW-0472">Membrane</keyword>
<sequence>MSDKLKFILKLIIFIGCLVLVVYGHQATGKIYLLIQLVGLAGLISLLWNYNRKYV</sequence>
<organism evidence="2 3">
    <name type="scientific">Alkalibacterium gilvum</name>
    <dbReference type="NCBI Taxonomy" id="1130080"/>
    <lineage>
        <taxon>Bacteria</taxon>
        <taxon>Bacillati</taxon>
        <taxon>Bacillota</taxon>
        <taxon>Bacilli</taxon>
        <taxon>Lactobacillales</taxon>
        <taxon>Carnobacteriaceae</taxon>
        <taxon>Alkalibacterium</taxon>
    </lineage>
</organism>
<accession>A0A1H6RKR0</accession>
<dbReference type="Proteomes" id="UP000198564">
    <property type="component" value="Unassembled WGS sequence"/>
</dbReference>
<evidence type="ECO:0000256" key="1">
    <source>
        <dbReference type="SAM" id="Phobius"/>
    </source>
</evidence>
<protein>
    <submittedName>
        <fullName evidence="2">Uncharacterized protein</fullName>
    </submittedName>
</protein>
<feature type="transmembrane region" description="Helical" evidence="1">
    <location>
        <begin position="7"/>
        <end position="25"/>
    </location>
</feature>
<dbReference type="InterPro" id="IPR054198">
    <property type="entry name" value="DUF6903"/>
</dbReference>
<evidence type="ECO:0000313" key="2">
    <source>
        <dbReference type="EMBL" id="SEI56391.1"/>
    </source>
</evidence>
<dbReference type="STRING" id="1130080.SAMN04488113_10374"/>
<gene>
    <name evidence="2" type="ORF">SAMN04488113_10374</name>
</gene>
<dbReference type="Pfam" id="PF21844">
    <property type="entry name" value="DUF6903"/>
    <property type="match status" value="1"/>
</dbReference>
<feature type="transmembrane region" description="Helical" evidence="1">
    <location>
        <begin position="31"/>
        <end position="50"/>
    </location>
</feature>
<keyword evidence="1" id="KW-0812">Transmembrane</keyword>
<evidence type="ECO:0000313" key="3">
    <source>
        <dbReference type="Proteomes" id="UP000198564"/>
    </source>
</evidence>
<proteinExistence type="predicted"/>
<keyword evidence="1" id="KW-1133">Transmembrane helix</keyword>
<dbReference type="EMBL" id="FNYW01000003">
    <property type="protein sequence ID" value="SEI56391.1"/>
    <property type="molecule type" value="Genomic_DNA"/>
</dbReference>
<name>A0A1H6RKR0_9LACT</name>
<dbReference type="AlphaFoldDB" id="A0A1H6RKR0"/>
<reference evidence="3" key="1">
    <citation type="submission" date="2016-10" db="EMBL/GenBank/DDBJ databases">
        <authorList>
            <person name="Varghese N."/>
            <person name="Submissions S."/>
        </authorList>
    </citation>
    <scope>NUCLEOTIDE SEQUENCE [LARGE SCALE GENOMIC DNA]</scope>
    <source>
        <strain evidence="3">DSM 25751</strain>
    </source>
</reference>